<keyword evidence="1" id="KW-0560">Oxidoreductase</keyword>
<proteinExistence type="predicted"/>
<evidence type="ECO:0000313" key="4">
    <source>
        <dbReference type="Proteomes" id="UP000002574"/>
    </source>
</evidence>
<feature type="domain" description="NADP-dependent oxidoreductase" evidence="2">
    <location>
        <begin position="17"/>
        <end position="312"/>
    </location>
</feature>
<dbReference type="OrthoDB" id="9773828at2"/>
<keyword evidence="4" id="KW-1185">Reference proteome</keyword>
<dbReference type="InterPro" id="IPR018170">
    <property type="entry name" value="Aldo/ket_reductase_CS"/>
</dbReference>
<evidence type="ECO:0000313" key="3">
    <source>
        <dbReference type="EMBL" id="BAI69518.1"/>
    </source>
</evidence>
<dbReference type="PATRIC" id="fig|608538.5.peg.1076"/>
<dbReference type="FunFam" id="3.20.20.100:FF:000004">
    <property type="entry name" value="Oxidoreductase, aldo/keto reductase"/>
    <property type="match status" value="1"/>
</dbReference>
<dbReference type="GO" id="GO:0005829">
    <property type="term" value="C:cytosol"/>
    <property type="evidence" value="ECO:0007669"/>
    <property type="project" value="TreeGrafter"/>
</dbReference>
<dbReference type="KEGG" id="hth:HTH_1060"/>
<dbReference type="Proteomes" id="UP000002574">
    <property type="component" value="Chromosome"/>
</dbReference>
<dbReference type="eggNOG" id="COG0667">
    <property type="taxonomic scope" value="Bacteria"/>
</dbReference>
<dbReference type="CDD" id="cd19148">
    <property type="entry name" value="AKR_AKR11B1"/>
    <property type="match status" value="1"/>
</dbReference>
<accession>D3DI66</accession>
<dbReference type="GO" id="GO:0016491">
    <property type="term" value="F:oxidoreductase activity"/>
    <property type="evidence" value="ECO:0007669"/>
    <property type="project" value="UniProtKB-KW"/>
</dbReference>
<dbReference type="RefSeq" id="WP_012963698.1">
    <property type="nucleotide sequence ID" value="NC_013799.1"/>
</dbReference>
<reference evidence="3 4" key="1">
    <citation type="journal article" date="2010" name="J. Bacteriol.">
        <title>Complete genome sequence of the thermophilic, obligately chemolithoautotrophic hydrogen-oxidizing bacterium Hydrogenobacter thermophilus TK-6.</title>
        <authorList>
            <person name="Arai H."/>
            <person name="Kanbe H."/>
            <person name="Ishii M."/>
            <person name="Igarashi Y."/>
        </authorList>
    </citation>
    <scope>NUCLEOTIDE SEQUENCE [LARGE SCALE GENOMIC DNA]</scope>
    <source>
        <strain evidence="4">DSM 6534 / IAM 12695 / TK-6 [Tokyo]</strain>
    </source>
</reference>
<evidence type="ECO:0000256" key="1">
    <source>
        <dbReference type="ARBA" id="ARBA00023002"/>
    </source>
</evidence>
<evidence type="ECO:0000259" key="2">
    <source>
        <dbReference type="Pfam" id="PF00248"/>
    </source>
</evidence>
<dbReference type="Gene3D" id="3.20.20.100">
    <property type="entry name" value="NADP-dependent oxidoreductase domain"/>
    <property type="match status" value="1"/>
</dbReference>
<sequence length="331" mass="38056">MVEYVKVPGTDIQVSRVGVGTWAIGGWMWGGTHQELAVKALLKAFDMGLNLVDTAPVYGFGLSESIVGRALKEYGEKDRIVIATKVGLEWTPEGKVCRNSSKERIMKEVEDSLRRLGRDYIDIYQVHWPDPKVPIEETAQAMHELYRQGKIRAIGVSNYSPQQMETFRSVAPLHVCQPPYNLFERDIEKDVLPYCEEKQILMLFYGAICRGLLSGKINKDSKFSGDDLRQIDPKFQEPRFSQYLRAVEELNRFAQERYGKRVIHLAVRWLLEKSPLGVALWGVRKPEHLQDLPEVFGWKISQEDMQEIDRIIERHVKDPMGPEFMAPPIHC</sequence>
<dbReference type="AlphaFoldDB" id="D3DI66"/>
<gene>
    <name evidence="3" type="ordered locus">HTH_1060</name>
</gene>
<dbReference type="PROSITE" id="PS00062">
    <property type="entry name" value="ALDOKETO_REDUCTASE_2"/>
    <property type="match status" value="1"/>
</dbReference>
<dbReference type="InterPro" id="IPR050523">
    <property type="entry name" value="AKR_Detox_Biosynth"/>
</dbReference>
<name>D3DI66_HYDTT</name>
<dbReference type="Pfam" id="PF00248">
    <property type="entry name" value="Aldo_ket_red"/>
    <property type="match status" value="1"/>
</dbReference>
<dbReference type="InterPro" id="IPR023210">
    <property type="entry name" value="NADP_OxRdtase_dom"/>
</dbReference>
<organism evidence="3 4">
    <name type="scientific">Hydrogenobacter thermophilus (strain DSM 6534 / IAM 12695 / TK-6)</name>
    <dbReference type="NCBI Taxonomy" id="608538"/>
    <lineage>
        <taxon>Bacteria</taxon>
        <taxon>Pseudomonadati</taxon>
        <taxon>Aquificota</taxon>
        <taxon>Aquificia</taxon>
        <taxon>Aquificales</taxon>
        <taxon>Aquificaceae</taxon>
        <taxon>Hydrogenobacter</taxon>
    </lineage>
</organism>
<dbReference type="PANTHER" id="PTHR43364:SF4">
    <property type="entry name" value="NAD(P)-LINKED OXIDOREDUCTASE SUPERFAMILY PROTEIN"/>
    <property type="match status" value="1"/>
</dbReference>
<dbReference type="STRING" id="608538.HTH_1060"/>
<dbReference type="InterPro" id="IPR036812">
    <property type="entry name" value="NAD(P)_OxRdtase_dom_sf"/>
</dbReference>
<dbReference type="KEGG" id="hte:Hydth_1054"/>
<dbReference type="EMBL" id="AP011112">
    <property type="protein sequence ID" value="BAI69518.1"/>
    <property type="molecule type" value="Genomic_DNA"/>
</dbReference>
<dbReference type="SUPFAM" id="SSF51430">
    <property type="entry name" value="NAD(P)-linked oxidoreductase"/>
    <property type="match status" value="1"/>
</dbReference>
<protein>
    <submittedName>
        <fullName evidence="3">Aldo/keto reductase</fullName>
    </submittedName>
</protein>
<dbReference type="PANTHER" id="PTHR43364">
    <property type="entry name" value="NADH-SPECIFIC METHYLGLYOXAL REDUCTASE-RELATED"/>
    <property type="match status" value="1"/>
</dbReference>